<dbReference type="EMBL" id="JBBPDW010000023">
    <property type="protein sequence ID" value="KAK7541782.1"/>
    <property type="molecule type" value="Genomic_DNA"/>
</dbReference>
<protein>
    <submittedName>
        <fullName evidence="1">Uncharacterized protein</fullName>
    </submittedName>
</protein>
<dbReference type="PROSITE" id="PS51257">
    <property type="entry name" value="PROKAR_LIPOPROTEIN"/>
    <property type="match status" value="1"/>
</dbReference>
<gene>
    <name evidence="1" type="ORF">IWX46DRAFT_582272</name>
</gene>
<evidence type="ECO:0000313" key="1">
    <source>
        <dbReference type="EMBL" id="KAK7541782.1"/>
    </source>
</evidence>
<evidence type="ECO:0000313" key="2">
    <source>
        <dbReference type="Proteomes" id="UP001365128"/>
    </source>
</evidence>
<proteinExistence type="predicted"/>
<keyword evidence="2" id="KW-1185">Reference proteome</keyword>
<dbReference type="Proteomes" id="UP001365128">
    <property type="component" value="Unassembled WGS sequence"/>
</dbReference>
<organism evidence="1 2">
    <name type="scientific">Phyllosticta citricarpa</name>
    <dbReference type="NCBI Taxonomy" id="55181"/>
    <lineage>
        <taxon>Eukaryota</taxon>
        <taxon>Fungi</taxon>
        <taxon>Dikarya</taxon>
        <taxon>Ascomycota</taxon>
        <taxon>Pezizomycotina</taxon>
        <taxon>Dothideomycetes</taxon>
        <taxon>Dothideomycetes incertae sedis</taxon>
        <taxon>Botryosphaeriales</taxon>
        <taxon>Phyllostictaceae</taxon>
        <taxon>Phyllosticta</taxon>
    </lineage>
</organism>
<accession>A0ABR1M4K9</accession>
<comment type="caution">
    <text evidence="1">The sequence shown here is derived from an EMBL/GenBank/DDBJ whole genome shotgun (WGS) entry which is preliminary data.</text>
</comment>
<reference evidence="1 2" key="1">
    <citation type="submission" date="2024-04" db="EMBL/GenBank/DDBJ databases">
        <title>Phyllosticta paracitricarpa is synonymous to the EU quarantine fungus P. citricarpa based on phylogenomic analyses.</title>
        <authorList>
            <consortium name="Lawrence Berkeley National Laboratory"/>
            <person name="Van Ingen-Buijs V.A."/>
            <person name="Van Westerhoven A.C."/>
            <person name="Haridas S."/>
            <person name="Skiadas P."/>
            <person name="Martin F."/>
            <person name="Groenewald J.Z."/>
            <person name="Crous P.W."/>
            <person name="Seidl M.F."/>
        </authorList>
    </citation>
    <scope>NUCLEOTIDE SEQUENCE [LARGE SCALE GENOMIC DNA]</scope>
    <source>
        <strain evidence="1 2">CBS 122670</strain>
    </source>
</reference>
<sequence>MPRDRAELEDRETAALIYCGILACMAGLTSTVPKEAWNEAWFVEEEYEVLEKFWWGGEEFRSRWPLNEGFWEVRRGIHHPDSPRNNHLITENVPENNDSLLQGPKVFWHCLRLSFWMPGQDPLMRICGPTTSYIMGAILLDSAGSMTRKRCRMCRTKKSNLLLFRSVGSEPDMQRYLGFECAWIYGGIYDQNLRSLQLELNYNRILEKESTGHCDWHSTESLQHQLCAHEP</sequence>
<name>A0ABR1M4K9_9PEZI</name>